<dbReference type="Pfam" id="PF08386">
    <property type="entry name" value="Abhydrolase_4"/>
    <property type="match status" value="1"/>
</dbReference>
<evidence type="ECO:0000259" key="5">
    <source>
        <dbReference type="Pfam" id="PF00561"/>
    </source>
</evidence>
<reference evidence="7" key="1">
    <citation type="submission" date="2023-06" db="EMBL/GenBank/DDBJ databases">
        <title>Genome-scale phylogeny and comparative genomics of the fungal order Sordariales.</title>
        <authorList>
            <consortium name="Lawrence Berkeley National Laboratory"/>
            <person name="Hensen N."/>
            <person name="Bonometti L."/>
            <person name="Westerberg I."/>
            <person name="Brannstrom I.O."/>
            <person name="Guillou S."/>
            <person name="Cros-Aarteil S."/>
            <person name="Calhoun S."/>
            <person name="Haridas S."/>
            <person name="Kuo A."/>
            <person name="Mondo S."/>
            <person name="Pangilinan J."/>
            <person name="Riley R."/>
            <person name="LaButti K."/>
            <person name="Andreopoulos B."/>
            <person name="Lipzen A."/>
            <person name="Chen C."/>
            <person name="Yanf M."/>
            <person name="Daum C."/>
            <person name="Ng V."/>
            <person name="Clum A."/>
            <person name="Steindorff A."/>
            <person name="Ohm R."/>
            <person name="Martin F."/>
            <person name="Silar P."/>
            <person name="Natvig D."/>
            <person name="Lalanne C."/>
            <person name="Gautier V."/>
            <person name="Ament-velasquez S.L."/>
            <person name="Kruys A."/>
            <person name="Hutchinson M.I."/>
            <person name="Powell A.J."/>
            <person name="Barry K."/>
            <person name="Miller A.N."/>
            <person name="Grigoriev I.V."/>
            <person name="Debuchy R."/>
            <person name="Gladieux P."/>
            <person name="Thoren M.H."/>
            <person name="Johannesson H."/>
        </authorList>
    </citation>
    <scope>NUCLEOTIDE SEQUENCE</scope>
    <source>
        <strain evidence="7">SMH3187-1</strain>
    </source>
</reference>
<keyword evidence="2 7" id="KW-0378">Hydrolase</keyword>
<dbReference type="Gene3D" id="3.40.50.1820">
    <property type="entry name" value="alpha/beta hydrolase"/>
    <property type="match status" value="1"/>
</dbReference>
<dbReference type="Proteomes" id="UP001172155">
    <property type="component" value="Unassembled WGS sequence"/>
</dbReference>
<keyword evidence="8" id="KW-1185">Reference proteome</keyword>
<dbReference type="Pfam" id="PF00561">
    <property type="entry name" value="Abhydrolase_1"/>
    <property type="match status" value="1"/>
</dbReference>
<evidence type="ECO:0000313" key="7">
    <source>
        <dbReference type="EMBL" id="KAK0750368.1"/>
    </source>
</evidence>
<sequence length="683" mass="74770">MSASTAGATHGAHRPGHRAEQGRWVSWLLAAAVVACLVVPSNAQATPLINPQATPLLDPQVTPPSKPQPTPPGKQPQAQASYGQFPKANDPFRYLPCTSKTIPPRLEDPNPDKTWAALYDPNPDRWTWGQVVSPGFPSSDKYAGRGIYLCGYLDVPLDYTTADRRIVRLAITTYRVWGVARTGDIFANPLAGRKTLRTIVVNPGGPGGSGTTFAQSSGEAISRLYSDGQFDVLGWDPRGLSKSQPAVSCLASDAKRDRWQLFTAQSRASSHRPRYQLEIADAYNEAVFRSCWERQGDLGRFLTTAFVARDVDEIRKALGEDELTAFLMSYGTGIGQTYAGMFPDKVGRIVMDGPEYVRDHRVRGGFGVAALDNATDAWRDGFLGECIKAGPDRCALAQPRDKAKPVTLQSLTDRMTKLIASLADHPVSSYSAATGPSVITHMALLSQIYGIMYTPRQWPYFAQALYDLEGGNATEIAALFDRSAWRADPALPCPGPNEPPSDSELSRLVVCSDSYDAPEPNDAEWWVRLWDRMVKTSWIAGDPRFYVVFPCKRFSQFWPRPAEVFRGSLSRALRTPVMLVAEPYDPATSLRNGRRLLAEMGKSARMVVHHGYGHSSLQDPSACTNAVVKAYILYGKVPDKTETDCYADEKPYLYGVKPATNVSVVATAMAAAAEKNGGFETAE</sequence>
<dbReference type="EMBL" id="JAUKUD010000003">
    <property type="protein sequence ID" value="KAK0750368.1"/>
    <property type="molecule type" value="Genomic_DNA"/>
</dbReference>
<evidence type="ECO:0000256" key="2">
    <source>
        <dbReference type="ARBA" id="ARBA00022801"/>
    </source>
</evidence>
<feature type="domain" description="Peptidase S33 tripeptidyl aminopeptidase-like C-terminal" evidence="6">
    <location>
        <begin position="557"/>
        <end position="645"/>
    </location>
</feature>
<dbReference type="PANTHER" id="PTHR43248:SF25">
    <property type="entry name" value="AB HYDROLASE-1 DOMAIN-CONTAINING PROTEIN-RELATED"/>
    <property type="match status" value="1"/>
</dbReference>
<gene>
    <name evidence="7" type="ORF">B0T18DRAFT_437577</name>
</gene>
<organism evidence="7 8">
    <name type="scientific">Schizothecium vesticola</name>
    <dbReference type="NCBI Taxonomy" id="314040"/>
    <lineage>
        <taxon>Eukaryota</taxon>
        <taxon>Fungi</taxon>
        <taxon>Dikarya</taxon>
        <taxon>Ascomycota</taxon>
        <taxon>Pezizomycotina</taxon>
        <taxon>Sordariomycetes</taxon>
        <taxon>Sordariomycetidae</taxon>
        <taxon>Sordariales</taxon>
        <taxon>Schizotheciaceae</taxon>
        <taxon>Schizothecium</taxon>
    </lineage>
</organism>
<comment type="caution">
    <text evidence="7">The sequence shown here is derived from an EMBL/GenBank/DDBJ whole genome shotgun (WGS) entry which is preliminary data.</text>
</comment>
<feature type="domain" description="AB hydrolase-1" evidence="5">
    <location>
        <begin position="198"/>
        <end position="354"/>
    </location>
</feature>
<feature type="compositionally biased region" description="Pro residues" evidence="3">
    <location>
        <begin position="61"/>
        <end position="74"/>
    </location>
</feature>
<evidence type="ECO:0000259" key="6">
    <source>
        <dbReference type="Pfam" id="PF08386"/>
    </source>
</evidence>
<evidence type="ECO:0000256" key="4">
    <source>
        <dbReference type="SAM" id="SignalP"/>
    </source>
</evidence>
<feature type="chain" id="PRO_5041278781" evidence="4">
    <location>
        <begin position="44"/>
        <end position="683"/>
    </location>
</feature>
<dbReference type="PANTHER" id="PTHR43248">
    <property type="entry name" value="2-SUCCINYL-6-HYDROXY-2,4-CYCLOHEXADIENE-1-CARBOXYLATE SYNTHASE"/>
    <property type="match status" value="1"/>
</dbReference>
<dbReference type="InterPro" id="IPR051601">
    <property type="entry name" value="Serine_prot/Carboxylest_S33"/>
</dbReference>
<accession>A0AA40F392</accession>
<comment type="similarity">
    <text evidence="1">Belongs to the peptidase S33 family.</text>
</comment>
<dbReference type="InterPro" id="IPR013595">
    <property type="entry name" value="Pept_S33_TAP-like_C"/>
</dbReference>
<keyword evidence="4" id="KW-0732">Signal</keyword>
<dbReference type="SUPFAM" id="SSF53474">
    <property type="entry name" value="alpha/beta-Hydrolases"/>
    <property type="match status" value="1"/>
</dbReference>
<dbReference type="InterPro" id="IPR000073">
    <property type="entry name" value="AB_hydrolase_1"/>
</dbReference>
<evidence type="ECO:0000256" key="1">
    <source>
        <dbReference type="ARBA" id="ARBA00010088"/>
    </source>
</evidence>
<evidence type="ECO:0000313" key="8">
    <source>
        <dbReference type="Proteomes" id="UP001172155"/>
    </source>
</evidence>
<protein>
    <submittedName>
        <fullName evidence="7">Alpha/Beta hydrolase protein</fullName>
    </submittedName>
</protein>
<evidence type="ECO:0000256" key="3">
    <source>
        <dbReference type="SAM" id="MobiDB-lite"/>
    </source>
</evidence>
<dbReference type="AlphaFoldDB" id="A0AA40F392"/>
<feature type="region of interest" description="Disordered" evidence="3">
    <location>
        <begin position="50"/>
        <end position="83"/>
    </location>
</feature>
<dbReference type="InterPro" id="IPR029058">
    <property type="entry name" value="AB_hydrolase_fold"/>
</dbReference>
<dbReference type="GO" id="GO:0016787">
    <property type="term" value="F:hydrolase activity"/>
    <property type="evidence" value="ECO:0007669"/>
    <property type="project" value="UniProtKB-KW"/>
</dbReference>
<feature type="signal peptide" evidence="4">
    <location>
        <begin position="1"/>
        <end position="43"/>
    </location>
</feature>
<proteinExistence type="inferred from homology"/>
<name>A0AA40F392_9PEZI</name>